<keyword evidence="1" id="KW-0732">Signal</keyword>
<evidence type="ECO:0000313" key="3">
    <source>
        <dbReference type="Proteomes" id="UP000199518"/>
    </source>
</evidence>
<keyword evidence="3" id="KW-1185">Reference proteome</keyword>
<dbReference type="EMBL" id="FOQD01000032">
    <property type="protein sequence ID" value="SFJ71224.1"/>
    <property type="molecule type" value="Genomic_DNA"/>
</dbReference>
<gene>
    <name evidence="2" type="ORF">SAMN05421753_1325</name>
</gene>
<protein>
    <recommendedName>
        <fullName evidence="4">Secreted protein</fullName>
    </recommendedName>
</protein>
<evidence type="ECO:0000313" key="2">
    <source>
        <dbReference type="EMBL" id="SFJ71224.1"/>
    </source>
</evidence>
<feature type="signal peptide" evidence="1">
    <location>
        <begin position="1"/>
        <end position="22"/>
    </location>
</feature>
<name>A0A1I3TJ13_9PLAN</name>
<reference evidence="3" key="1">
    <citation type="submission" date="2016-10" db="EMBL/GenBank/DDBJ databases">
        <authorList>
            <person name="Varghese N."/>
            <person name="Submissions S."/>
        </authorList>
    </citation>
    <scope>NUCLEOTIDE SEQUENCE [LARGE SCALE GENOMIC DNA]</scope>
    <source>
        <strain evidence="3">DSM 26348</strain>
    </source>
</reference>
<accession>A0A1I3TJ13</accession>
<sequence length="1228" mass="134817">MTRQTLRRFGTCVALASQFFSATIGFTGDFFNGWGDKHPRTSLMEMAAAIDKLEQEVDEFGSVVVKQPDVWGEARWTQHRQQYEEQLKKEVDQFKFTLNAKQTQSDSAFFLDAMALGNALQSTDPEANTSATVSQVFNKDAFPAPEFLPPPGFSAVSPKDPATQVAIAIEPEEYLDQLSTYLGHLNQLRRINEGDDTADAAGYALNLMRLPVSVLPGDKTRTGYGAEITFSLTPELTEDLLPTTFKDLVLNDLVDQLGLPIVKLAECRAWQLPSEGSQVAKATEIATYQAAIRSLNQLQEINDLNWGTLTAEQKQDTAKRHTELLKKVSQIANGKIGNLRMEFDPCVPQEARPDILQLRETIRNDILSKYKELNLEQVFHQSLDDLLGAIISLPADSLTQFYLTGKTGPLKSQGVQKHIESFVKSLADGLPEYLATPIWKNIPEIGANLLSPLLGQFSNVVANRVQAFETMAVNATKSGSVSISAPRDRQARYAIPPTEIACVFGIEQLTCIAQDLDRVRETNGGRQLQLSDSHGFLSEELEAAYRLLVTLQQMGCSAWLICPQISQAVGRLQYGQGESELAGLRTTFCTMAAANMPACSDSCRGCTIRALAWAILVESAMLNDRLIQDMQRVQTATGISFLPASIPAFYDPKPDSAASAIFNEYVRVRWPIHVFAIDPVIQEQNVSDAFARRRETQLALSLAFTRGEMSAQNFSRFSRRVDYELDTIALNRTIVGFSHGNDTFGWRMYPRVQTPPIDGNMKVFFRDLLVGPPGRDQDLRKRQLEPGPRELMAIVIMPAFVPTVRMDMRSNWFELKNPDEKKFTTEDSVRMGQMIQYMRNCKSQCLTEDCMSRPGDARRLLQAVDQLEKRLPLQDALVQIPYENSDGGFQLFSEGTRNLGPELIGFYGEPGLDPKSGGKLFLVGRNFNVNVTKVVIGGQECTFDLLSREVMKVNVPGNLNVMEVVEYVRGIPQRNQVIDAHVGTPYGISGHLQIPAMIGSDSQPKYQFAVIEAKACLIYDGCTAVSLMLPEALKLKGVSKGDEVTISLSAVLDNAQEKVLKVPNADPKKDPESTLKFTMDDSSTIGLAALLRFFASGEKIFFSDHPIALKLSAKVQGKADQKAVDVPGPLVIRLGGCGTSLVTTPSACGACQPGKVIMPTTSTSAAPTPAASPIGDIPSMPDITPPAPVPSQSPAMTDGAMDQSFLIKGGLIFPVADSSDPVWRSAPK</sequence>
<proteinExistence type="predicted"/>
<organism evidence="2 3">
    <name type="scientific">Planctomicrobium piriforme</name>
    <dbReference type="NCBI Taxonomy" id="1576369"/>
    <lineage>
        <taxon>Bacteria</taxon>
        <taxon>Pseudomonadati</taxon>
        <taxon>Planctomycetota</taxon>
        <taxon>Planctomycetia</taxon>
        <taxon>Planctomycetales</taxon>
        <taxon>Planctomycetaceae</taxon>
        <taxon>Planctomicrobium</taxon>
    </lineage>
</organism>
<dbReference type="Proteomes" id="UP000199518">
    <property type="component" value="Unassembled WGS sequence"/>
</dbReference>
<feature type="chain" id="PRO_5011762056" description="Secreted protein" evidence="1">
    <location>
        <begin position="23"/>
        <end position="1228"/>
    </location>
</feature>
<dbReference type="AlphaFoldDB" id="A0A1I3TJ13"/>
<evidence type="ECO:0008006" key="4">
    <source>
        <dbReference type="Google" id="ProtNLM"/>
    </source>
</evidence>
<evidence type="ECO:0000256" key="1">
    <source>
        <dbReference type="SAM" id="SignalP"/>
    </source>
</evidence>